<comment type="caution">
    <text evidence="1">The sequence shown here is derived from an EMBL/GenBank/DDBJ whole genome shotgun (WGS) entry which is preliminary data.</text>
</comment>
<evidence type="ECO:0000313" key="1">
    <source>
        <dbReference type="EMBL" id="KAF9603166.1"/>
    </source>
</evidence>
<gene>
    <name evidence="1" type="ORF">IFM89_034499</name>
</gene>
<name>A0A835HP19_9MAGN</name>
<dbReference type="EMBL" id="JADFTS010000006">
    <property type="protein sequence ID" value="KAF9603166.1"/>
    <property type="molecule type" value="Genomic_DNA"/>
</dbReference>
<keyword evidence="2" id="KW-1185">Reference proteome</keyword>
<proteinExistence type="predicted"/>
<evidence type="ECO:0000313" key="2">
    <source>
        <dbReference type="Proteomes" id="UP000631114"/>
    </source>
</evidence>
<sequence length="97" mass="10922">MKFLEYTAKFSDFGLTKDGTKGDKTRISTRVLVTYNYAAEYAVTDQKHYSSQRPSRTTAQKTELLEEWNVSPGLGRALTTTQCIWLPQVKINIDGAA</sequence>
<dbReference type="Proteomes" id="UP000631114">
    <property type="component" value="Unassembled WGS sequence"/>
</dbReference>
<organism evidence="1 2">
    <name type="scientific">Coptis chinensis</name>
    <dbReference type="NCBI Taxonomy" id="261450"/>
    <lineage>
        <taxon>Eukaryota</taxon>
        <taxon>Viridiplantae</taxon>
        <taxon>Streptophyta</taxon>
        <taxon>Embryophyta</taxon>
        <taxon>Tracheophyta</taxon>
        <taxon>Spermatophyta</taxon>
        <taxon>Magnoliopsida</taxon>
        <taxon>Ranunculales</taxon>
        <taxon>Ranunculaceae</taxon>
        <taxon>Coptidoideae</taxon>
        <taxon>Coptis</taxon>
    </lineage>
</organism>
<dbReference type="AlphaFoldDB" id="A0A835HP19"/>
<accession>A0A835HP19</accession>
<reference evidence="1 2" key="1">
    <citation type="submission" date="2020-10" db="EMBL/GenBank/DDBJ databases">
        <title>The Coptis chinensis genome and diversification of protoberbering-type alkaloids.</title>
        <authorList>
            <person name="Wang B."/>
            <person name="Shu S."/>
            <person name="Song C."/>
            <person name="Liu Y."/>
        </authorList>
    </citation>
    <scope>NUCLEOTIDE SEQUENCE [LARGE SCALE GENOMIC DNA]</scope>
    <source>
        <strain evidence="1">HL-2020</strain>
        <tissue evidence="1">Leaf</tissue>
    </source>
</reference>
<protein>
    <submittedName>
        <fullName evidence="1">Uncharacterized protein</fullName>
    </submittedName>
</protein>